<dbReference type="InterPro" id="IPR046373">
    <property type="entry name" value="Acyl-CoA_Oxase/DH_mid-dom_sf"/>
</dbReference>
<comment type="catalytic activity">
    <reaction evidence="5">
        <text>3-sulfinopropanoyl-CoA + H2O = propanoyl-CoA + sulfite + H(+)</text>
        <dbReference type="Rhea" id="RHEA:41624"/>
        <dbReference type="ChEBI" id="CHEBI:15377"/>
        <dbReference type="ChEBI" id="CHEBI:15378"/>
        <dbReference type="ChEBI" id="CHEBI:17359"/>
        <dbReference type="ChEBI" id="CHEBI:57392"/>
        <dbReference type="ChEBI" id="CHEBI:78349"/>
        <dbReference type="EC" id="3.13.1.4"/>
    </reaction>
    <physiologicalReaction direction="left-to-right" evidence="5">
        <dbReference type="Rhea" id="RHEA:41625"/>
    </physiologicalReaction>
</comment>
<dbReference type="Pfam" id="PF02770">
    <property type="entry name" value="Acyl-CoA_dh_M"/>
    <property type="match status" value="1"/>
</dbReference>
<dbReference type="InterPro" id="IPR013786">
    <property type="entry name" value="AcylCoA_DH/ox_N"/>
</dbReference>
<dbReference type="FunFam" id="1.20.140.10:FF:000004">
    <property type="entry name" value="Acyl-CoA dehydrogenase FadE25"/>
    <property type="match status" value="1"/>
</dbReference>
<sequence>MEFDLSAEERDLQGRAREVARSAVAPRAAGIDRAEEYPWDVVRALAEAGFMGMTIPRELGGQGRSFLHAALVVEEVAKVCAVSARIVVEANMGAISTVMAYGTEAQRRLAAGLVLAGDKPAICITEPDAGSDAAAMRTRADRRPGGAFVLNGRKHWITGAGVSRLHLVFARAFDEDGRELGIGGFLAVRGEAGTPGLRVVRREPTMGLRGMPEGELAFEELEVPADMVLAPPSGFRRGFGDLLNAYNSQRVGAGTVALGVAAGAFDLAVDWAKRREQFGRPIGEFQGLQWMLADMQTKLTASRLMLHAAARSRGPGGSPFPDPMLAAQAKIFASEAAIGIVNDALQLHGARGYSRDLPLERMARDVRMFTIGGGTAQVLRTLVASKVLGWKLPQGRDGYTTGGGGGEAAAREAAE</sequence>
<dbReference type="InterPro" id="IPR036250">
    <property type="entry name" value="AcylCo_DH-like_C"/>
</dbReference>
<dbReference type="PROSITE" id="PS00072">
    <property type="entry name" value="ACYL_COA_DH_1"/>
    <property type="match status" value="1"/>
</dbReference>
<dbReference type="PIRSF" id="PIRSF016578">
    <property type="entry name" value="HsaA"/>
    <property type="match status" value="1"/>
</dbReference>
<evidence type="ECO:0000259" key="10">
    <source>
        <dbReference type="Pfam" id="PF00441"/>
    </source>
</evidence>
<feature type="domain" description="Acyl-CoA dehydrogenase/oxidase N-terminal" evidence="12">
    <location>
        <begin position="7"/>
        <end position="108"/>
    </location>
</feature>
<dbReference type="NCBIfam" id="NF042439">
    <property type="entry name" value="SulpropCoADesulf"/>
    <property type="match status" value="1"/>
</dbReference>
<evidence type="ECO:0000259" key="12">
    <source>
        <dbReference type="Pfam" id="PF02771"/>
    </source>
</evidence>
<evidence type="ECO:0000256" key="2">
    <source>
        <dbReference type="ARBA" id="ARBA00009347"/>
    </source>
</evidence>
<evidence type="ECO:0000256" key="1">
    <source>
        <dbReference type="ARBA" id="ARBA00001974"/>
    </source>
</evidence>
<dbReference type="InterPro" id="IPR009100">
    <property type="entry name" value="AcylCoA_DH/oxidase_NM_dom_sf"/>
</dbReference>
<keyword evidence="3 9" id="KW-0285">Flavoprotein</keyword>
<keyword evidence="4 9" id="KW-0274">FAD</keyword>
<gene>
    <name evidence="13" type="ORF">AVDCRST_MAG08-4306</name>
</gene>
<dbReference type="Pfam" id="PF00441">
    <property type="entry name" value="Acyl-CoA_dh_1"/>
    <property type="match status" value="1"/>
</dbReference>
<keyword evidence="9" id="KW-0560">Oxidoreductase</keyword>
<comment type="similarity">
    <text evidence="2 9">Belongs to the acyl-CoA dehydrogenase family.</text>
</comment>
<dbReference type="InterPro" id="IPR009075">
    <property type="entry name" value="AcylCo_DH/oxidase_C"/>
</dbReference>
<dbReference type="GO" id="GO:0003995">
    <property type="term" value="F:acyl-CoA dehydrogenase activity"/>
    <property type="evidence" value="ECO:0007669"/>
    <property type="project" value="InterPro"/>
</dbReference>
<dbReference type="InterPro" id="IPR006089">
    <property type="entry name" value="Acyl-CoA_DH_CS"/>
</dbReference>
<dbReference type="InterPro" id="IPR050032">
    <property type="entry name" value="AcdA"/>
</dbReference>
<reference evidence="13" key="1">
    <citation type="submission" date="2020-02" db="EMBL/GenBank/DDBJ databases">
        <authorList>
            <person name="Meier V. D."/>
        </authorList>
    </citation>
    <scope>NUCLEOTIDE SEQUENCE</scope>
    <source>
        <strain evidence="13">AVDCRST_MAG08</strain>
    </source>
</reference>
<evidence type="ECO:0000256" key="6">
    <source>
        <dbReference type="ARBA" id="ARBA00066461"/>
    </source>
</evidence>
<evidence type="ECO:0000256" key="7">
    <source>
        <dbReference type="ARBA" id="ARBA00068311"/>
    </source>
</evidence>
<feature type="domain" description="Acyl-CoA oxidase/dehydrogenase middle" evidence="11">
    <location>
        <begin position="121"/>
        <end position="220"/>
    </location>
</feature>
<dbReference type="PANTHER" id="PTHR43884">
    <property type="entry name" value="ACYL-COA DEHYDROGENASE"/>
    <property type="match status" value="1"/>
</dbReference>
<name>A0A6J4JTT2_9PROT</name>
<protein>
    <recommendedName>
        <fullName evidence="7">3-sulfinopropanoyl-CoA desulfinase</fullName>
        <ecNumber evidence="6">3.13.1.4</ecNumber>
    </recommendedName>
    <alternativeName>
        <fullName evidence="8">3-sulfinopropionyl coenzyme A desulfinase</fullName>
    </alternativeName>
</protein>
<evidence type="ECO:0000256" key="9">
    <source>
        <dbReference type="RuleBase" id="RU362125"/>
    </source>
</evidence>
<dbReference type="Gene3D" id="2.40.110.10">
    <property type="entry name" value="Butyryl-CoA Dehydrogenase, subunit A, domain 2"/>
    <property type="match status" value="1"/>
</dbReference>
<dbReference type="SUPFAM" id="SSF47203">
    <property type="entry name" value="Acyl-CoA dehydrogenase C-terminal domain-like"/>
    <property type="match status" value="1"/>
</dbReference>
<evidence type="ECO:0000259" key="11">
    <source>
        <dbReference type="Pfam" id="PF02770"/>
    </source>
</evidence>
<proteinExistence type="inferred from homology"/>
<feature type="domain" description="Acyl-CoA dehydrogenase/oxidase C-terminal" evidence="10">
    <location>
        <begin position="237"/>
        <end position="387"/>
    </location>
</feature>
<dbReference type="SUPFAM" id="SSF56645">
    <property type="entry name" value="Acyl-CoA dehydrogenase NM domain-like"/>
    <property type="match status" value="1"/>
</dbReference>
<dbReference type="InterPro" id="IPR037069">
    <property type="entry name" value="AcylCoA_DH/ox_N_sf"/>
</dbReference>
<evidence type="ECO:0000256" key="5">
    <source>
        <dbReference type="ARBA" id="ARBA00052938"/>
    </source>
</evidence>
<dbReference type="AlphaFoldDB" id="A0A6J4JTT2"/>
<comment type="cofactor">
    <cofactor evidence="1 9">
        <name>FAD</name>
        <dbReference type="ChEBI" id="CHEBI:57692"/>
    </cofactor>
</comment>
<dbReference type="GO" id="GO:0050660">
    <property type="term" value="F:flavin adenine dinucleotide binding"/>
    <property type="evidence" value="ECO:0007669"/>
    <property type="project" value="InterPro"/>
</dbReference>
<dbReference type="EC" id="3.13.1.4" evidence="6"/>
<accession>A0A6J4JTT2</accession>
<dbReference type="EMBL" id="CADCTG010000346">
    <property type="protein sequence ID" value="CAA9287168.1"/>
    <property type="molecule type" value="Genomic_DNA"/>
</dbReference>
<evidence type="ECO:0000256" key="8">
    <source>
        <dbReference type="ARBA" id="ARBA00075603"/>
    </source>
</evidence>
<evidence type="ECO:0000256" key="4">
    <source>
        <dbReference type="ARBA" id="ARBA00022827"/>
    </source>
</evidence>
<dbReference type="Gene3D" id="1.10.540.10">
    <property type="entry name" value="Acyl-CoA dehydrogenase/oxidase, N-terminal domain"/>
    <property type="match status" value="1"/>
</dbReference>
<dbReference type="Gene3D" id="1.20.140.10">
    <property type="entry name" value="Butyryl-CoA Dehydrogenase, subunit A, domain 3"/>
    <property type="match status" value="1"/>
</dbReference>
<dbReference type="Pfam" id="PF02771">
    <property type="entry name" value="Acyl-CoA_dh_N"/>
    <property type="match status" value="1"/>
</dbReference>
<evidence type="ECO:0000313" key="13">
    <source>
        <dbReference type="EMBL" id="CAA9287168.1"/>
    </source>
</evidence>
<organism evidence="13">
    <name type="scientific">uncultured Acetobacteraceae bacterium</name>
    <dbReference type="NCBI Taxonomy" id="169975"/>
    <lineage>
        <taxon>Bacteria</taxon>
        <taxon>Pseudomonadati</taxon>
        <taxon>Pseudomonadota</taxon>
        <taxon>Alphaproteobacteria</taxon>
        <taxon>Acetobacterales</taxon>
        <taxon>Acetobacteraceae</taxon>
        <taxon>environmental samples</taxon>
    </lineage>
</organism>
<dbReference type="PANTHER" id="PTHR43884:SF12">
    <property type="entry name" value="ISOVALERYL-COA DEHYDROGENASE, MITOCHONDRIAL-RELATED"/>
    <property type="match status" value="1"/>
</dbReference>
<evidence type="ECO:0000256" key="3">
    <source>
        <dbReference type="ARBA" id="ARBA00022630"/>
    </source>
</evidence>
<dbReference type="InterPro" id="IPR006091">
    <property type="entry name" value="Acyl-CoA_Oxase/DH_mid-dom"/>
</dbReference>